<keyword evidence="4 6" id="KW-0418">Kinase</keyword>
<dbReference type="GO" id="GO:0005524">
    <property type="term" value="F:ATP binding"/>
    <property type="evidence" value="ECO:0007669"/>
    <property type="project" value="UniProtKB-UniRule"/>
</dbReference>
<keyword evidence="6" id="KW-0414">Isoprene biosynthesis</keyword>
<feature type="domain" description="GHMP kinase N-terminal" evidence="8">
    <location>
        <begin position="154"/>
        <end position="237"/>
    </location>
</feature>
<dbReference type="Proteomes" id="UP000270616">
    <property type="component" value="Unassembled WGS sequence"/>
</dbReference>
<evidence type="ECO:0000256" key="4">
    <source>
        <dbReference type="ARBA" id="ARBA00022777"/>
    </source>
</evidence>
<dbReference type="EC" id="2.7.1.148" evidence="6"/>
<evidence type="ECO:0000256" key="7">
    <source>
        <dbReference type="SAM" id="MobiDB-lite"/>
    </source>
</evidence>
<evidence type="ECO:0000256" key="3">
    <source>
        <dbReference type="ARBA" id="ARBA00022741"/>
    </source>
</evidence>
<dbReference type="AlphaFoldDB" id="A0A3N3ZTQ6"/>
<feature type="compositionally biased region" description="Basic residues" evidence="7">
    <location>
        <begin position="1"/>
        <end position="13"/>
    </location>
</feature>
<keyword evidence="2 6" id="KW-0808">Transferase</keyword>
<comment type="function">
    <text evidence="6">Catalyzes the phosphorylation of the position 2 hydroxy group of 4-diphosphocytidyl-2C-methyl-D-erythritol.</text>
</comment>
<evidence type="ECO:0000256" key="5">
    <source>
        <dbReference type="ARBA" id="ARBA00022840"/>
    </source>
</evidence>
<dbReference type="Gene3D" id="3.30.70.890">
    <property type="entry name" value="GHMP kinase, C-terminal domain"/>
    <property type="match status" value="1"/>
</dbReference>
<dbReference type="UniPathway" id="UPA00056">
    <property type="reaction ID" value="UER00094"/>
</dbReference>
<feature type="binding site" evidence="6">
    <location>
        <begin position="183"/>
        <end position="193"/>
    </location>
    <ligand>
        <name>ATP</name>
        <dbReference type="ChEBI" id="CHEBI:30616"/>
    </ligand>
</feature>
<dbReference type="PANTHER" id="PTHR43527:SF2">
    <property type="entry name" value="4-DIPHOSPHOCYTIDYL-2-C-METHYL-D-ERYTHRITOL KINASE, CHLOROPLASTIC"/>
    <property type="match status" value="1"/>
</dbReference>
<keyword evidence="10" id="KW-1185">Reference proteome</keyword>
<evidence type="ECO:0000256" key="6">
    <source>
        <dbReference type="HAMAP-Rule" id="MF_00061"/>
    </source>
</evidence>
<comment type="pathway">
    <text evidence="6">Isoprenoid biosynthesis; isopentenyl diphosphate biosynthesis via DXP pathway; isopentenyl diphosphate from 1-deoxy-D-xylulose 5-phosphate: step 3/6.</text>
</comment>
<reference evidence="9 10" key="1">
    <citation type="submission" date="2018-10" db="EMBL/GenBank/DDBJ databases">
        <title>Kocuria sp. M5W7-7, whole genome shotgun sequence.</title>
        <authorList>
            <person name="Tuo L."/>
        </authorList>
    </citation>
    <scope>NUCLEOTIDE SEQUENCE [LARGE SCALE GENOMIC DNA]</scope>
    <source>
        <strain evidence="9 10">M5W7-7</strain>
    </source>
</reference>
<feature type="active site" evidence="6">
    <location>
        <position position="78"/>
    </location>
</feature>
<dbReference type="InterPro" id="IPR004424">
    <property type="entry name" value="IspE"/>
</dbReference>
<dbReference type="GO" id="GO:0050515">
    <property type="term" value="F:4-(cytidine 5'-diphospho)-2-C-methyl-D-erythritol kinase activity"/>
    <property type="evidence" value="ECO:0007669"/>
    <property type="project" value="UniProtKB-UniRule"/>
</dbReference>
<keyword evidence="5 6" id="KW-0067">ATP-binding</keyword>
<evidence type="ECO:0000256" key="2">
    <source>
        <dbReference type="ARBA" id="ARBA00022679"/>
    </source>
</evidence>
<comment type="similarity">
    <text evidence="6">Belongs to the GHMP kinase family. IspE subfamily.</text>
</comment>
<keyword evidence="3 6" id="KW-0547">Nucleotide-binding</keyword>
<name>A0A3N3ZTQ6_9MICC</name>
<dbReference type="SUPFAM" id="SSF54211">
    <property type="entry name" value="Ribosomal protein S5 domain 2-like"/>
    <property type="match status" value="1"/>
</dbReference>
<sequence length="386" mass="39792">MSRQRWGRQHRNHASNENGGGLRPAQPRTQAEAQPRAETQTRVRTSDSGNGTQTGSVTAAQRAVTGEPPSSRMEAPGKVNLFLAVGPTRADGYHSLATLYAAVDVREAVTVSFAPDLPEGHIDCTLEVVPGSLVDQQVERGSFDPVSVPMDESNLAVRAARTVIERAGGLPGGVRVHIEKAVPVAGGMGGGSADAAAAIKAAVELVFAVTGRETLVSDSLEIARGLGADVPFAMTGGAAIGTGTGAELSPVPVSSPWPAVLIADDGALSTPSVFSRLDALREQGQAVTPRDEDLQVPDELLGALAGDPGSDSSALSLLRNDLQTPALDLAPHLVPRLEELRMAGSIPIVSGSGPTLIALTRDHESARILAAHLREVGAHAVPVVLG</sequence>
<dbReference type="EMBL" id="RKMF01000007">
    <property type="protein sequence ID" value="ROZ63245.1"/>
    <property type="molecule type" value="Genomic_DNA"/>
</dbReference>
<dbReference type="InterPro" id="IPR036554">
    <property type="entry name" value="GHMP_kinase_C_sf"/>
</dbReference>
<organism evidence="9 10">
    <name type="scientific">Kocuria soli</name>
    <dbReference type="NCBI Taxonomy" id="2485125"/>
    <lineage>
        <taxon>Bacteria</taxon>
        <taxon>Bacillati</taxon>
        <taxon>Actinomycetota</taxon>
        <taxon>Actinomycetes</taxon>
        <taxon>Micrococcales</taxon>
        <taxon>Micrococcaceae</taxon>
        <taxon>Kocuria</taxon>
    </lineage>
</organism>
<dbReference type="InterPro" id="IPR020568">
    <property type="entry name" value="Ribosomal_Su5_D2-typ_SF"/>
</dbReference>
<evidence type="ECO:0000256" key="1">
    <source>
        <dbReference type="ARBA" id="ARBA00017473"/>
    </source>
</evidence>
<dbReference type="InterPro" id="IPR014721">
    <property type="entry name" value="Ribsml_uS5_D2-typ_fold_subgr"/>
</dbReference>
<comment type="caution">
    <text evidence="9">The sequence shown here is derived from an EMBL/GenBank/DDBJ whole genome shotgun (WGS) entry which is preliminary data.</text>
</comment>
<dbReference type="GO" id="GO:0019288">
    <property type="term" value="P:isopentenyl diphosphate biosynthetic process, methylerythritol 4-phosphate pathway"/>
    <property type="evidence" value="ECO:0007669"/>
    <property type="project" value="UniProtKB-UniRule"/>
</dbReference>
<dbReference type="HAMAP" id="MF_00061">
    <property type="entry name" value="IspE"/>
    <property type="match status" value="1"/>
</dbReference>
<feature type="active site" evidence="6">
    <location>
        <position position="229"/>
    </location>
</feature>
<gene>
    <name evidence="6" type="primary">ispE</name>
    <name evidence="9" type="ORF">EDL96_06780</name>
</gene>
<dbReference type="PANTHER" id="PTHR43527">
    <property type="entry name" value="4-DIPHOSPHOCYTIDYL-2-C-METHYL-D-ERYTHRITOL KINASE, CHLOROPLASTIC"/>
    <property type="match status" value="1"/>
</dbReference>
<dbReference type="Pfam" id="PF00288">
    <property type="entry name" value="GHMP_kinases_N"/>
    <property type="match status" value="1"/>
</dbReference>
<comment type="catalytic activity">
    <reaction evidence="6">
        <text>4-CDP-2-C-methyl-D-erythritol + ATP = 4-CDP-2-C-methyl-D-erythritol 2-phosphate + ADP + H(+)</text>
        <dbReference type="Rhea" id="RHEA:18437"/>
        <dbReference type="ChEBI" id="CHEBI:15378"/>
        <dbReference type="ChEBI" id="CHEBI:30616"/>
        <dbReference type="ChEBI" id="CHEBI:57823"/>
        <dbReference type="ChEBI" id="CHEBI:57919"/>
        <dbReference type="ChEBI" id="CHEBI:456216"/>
        <dbReference type="EC" id="2.7.1.148"/>
    </reaction>
</comment>
<feature type="region of interest" description="Disordered" evidence="7">
    <location>
        <begin position="1"/>
        <end position="75"/>
    </location>
</feature>
<proteinExistence type="inferred from homology"/>
<feature type="compositionally biased region" description="Polar residues" evidence="7">
    <location>
        <begin position="27"/>
        <end position="38"/>
    </location>
</feature>
<dbReference type="InterPro" id="IPR006204">
    <property type="entry name" value="GHMP_kinase_N_dom"/>
</dbReference>
<evidence type="ECO:0000313" key="9">
    <source>
        <dbReference type="EMBL" id="ROZ63245.1"/>
    </source>
</evidence>
<protein>
    <recommendedName>
        <fullName evidence="1 6">4-diphosphocytidyl-2-C-methyl-D-erythritol kinase</fullName>
        <shortName evidence="6">CMK</shortName>
        <ecNumber evidence="6">2.7.1.148</ecNumber>
    </recommendedName>
    <alternativeName>
        <fullName evidence="6">4-(cytidine-5'-diphospho)-2-C-methyl-D-erythritol kinase</fullName>
    </alternativeName>
</protein>
<evidence type="ECO:0000313" key="10">
    <source>
        <dbReference type="Proteomes" id="UP000270616"/>
    </source>
</evidence>
<evidence type="ECO:0000259" key="8">
    <source>
        <dbReference type="Pfam" id="PF00288"/>
    </source>
</evidence>
<dbReference type="Gene3D" id="3.30.230.10">
    <property type="match status" value="1"/>
</dbReference>
<feature type="compositionally biased region" description="Polar residues" evidence="7">
    <location>
        <begin position="46"/>
        <end position="59"/>
    </location>
</feature>
<dbReference type="GO" id="GO:0016114">
    <property type="term" value="P:terpenoid biosynthetic process"/>
    <property type="evidence" value="ECO:0007669"/>
    <property type="project" value="InterPro"/>
</dbReference>
<accession>A0A3N3ZTQ6</accession>
<dbReference type="SUPFAM" id="SSF55060">
    <property type="entry name" value="GHMP Kinase, C-terminal domain"/>
    <property type="match status" value="1"/>
</dbReference>